<evidence type="ECO:0000256" key="8">
    <source>
        <dbReference type="ARBA" id="ARBA00024433"/>
    </source>
</evidence>
<accession>A0A8S1CV24</accession>
<keyword evidence="4" id="KW-0433">Leucine-rich repeat</keyword>
<dbReference type="PRINTS" id="PR00019">
    <property type="entry name" value="LEURICHRPT"/>
</dbReference>
<evidence type="ECO:0000256" key="3">
    <source>
        <dbReference type="ARBA" id="ARBA00006453"/>
    </source>
</evidence>
<keyword evidence="6" id="KW-0969">Cilium</keyword>
<comment type="similarity">
    <text evidence="3">Belongs to the DNAAF1 family.</text>
</comment>
<name>A0A8S1CV24_9INSE</name>
<dbReference type="PANTHER" id="PTHR45973">
    <property type="entry name" value="PROTEIN PHOSPHATASE 1 REGULATORY SUBUNIT SDS22-RELATED"/>
    <property type="match status" value="1"/>
</dbReference>
<dbReference type="Pfam" id="PF14580">
    <property type="entry name" value="LRR_9"/>
    <property type="match status" value="1"/>
</dbReference>
<dbReference type="OrthoDB" id="1904536at2759"/>
<dbReference type="PANTHER" id="PTHR45973:SF9">
    <property type="entry name" value="LEUCINE-RICH REPEAT-CONTAINING PROTEIN 46"/>
    <property type="match status" value="1"/>
</dbReference>
<organism evidence="9 10">
    <name type="scientific">Cloeon dipterum</name>
    <dbReference type="NCBI Taxonomy" id="197152"/>
    <lineage>
        <taxon>Eukaryota</taxon>
        <taxon>Metazoa</taxon>
        <taxon>Ecdysozoa</taxon>
        <taxon>Arthropoda</taxon>
        <taxon>Hexapoda</taxon>
        <taxon>Insecta</taxon>
        <taxon>Pterygota</taxon>
        <taxon>Palaeoptera</taxon>
        <taxon>Ephemeroptera</taxon>
        <taxon>Pisciforma</taxon>
        <taxon>Baetidae</taxon>
        <taxon>Cloeon</taxon>
    </lineage>
</organism>
<evidence type="ECO:0000256" key="2">
    <source>
        <dbReference type="ARBA" id="ARBA00004138"/>
    </source>
</evidence>
<sequence>MTKLLNYVIRNYYNFCNFRFSGKITKEYLYKLCSYGDGMYSVPHLNNILYLHYQGIRQIENLDDYTNLKCLYLQNNVIRKIENLGNLQQLTQLFLNENCVEKIENLEHCQQLDKIDLSKNKIQAAENLSCLKNLTSLDLSYNSLEKVEDISHLAECASLTLLRLSHNKLADPDIINVLSKLEKMRALFLDGNPILGMIPNYRKTVILAFPELCYLDGRPVQDEERRLAEAWNEGGQSAEEALKIEWKLQKEQDLKELHLKMYERMKERYPELYKETGSEDLDDEDFGQSELEEVIPIKMPWQRTRPTVLNDHARKLVEEIEWKDVEEQIPDLEEMAQIGNSDGGATVEQPQCILDYIHQLEKEKTAEAKTQERGFEILPEELHYSLDERMEIWQNFMTGTSDESAEDCK</sequence>
<dbReference type="InterPro" id="IPR032675">
    <property type="entry name" value="LRR_dom_sf"/>
</dbReference>
<dbReference type="EMBL" id="CADEPI010000110">
    <property type="protein sequence ID" value="CAB3375278.1"/>
    <property type="molecule type" value="Genomic_DNA"/>
</dbReference>
<comment type="caution">
    <text evidence="9">The sequence shown here is derived from an EMBL/GenBank/DDBJ whole genome shotgun (WGS) entry which is preliminary data.</text>
</comment>
<dbReference type="Gene3D" id="3.80.10.10">
    <property type="entry name" value="Ribonuclease Inhibitor"/>
    <property type="match status" value="2"/>
</dbReference>
<gene>
    <name evidence="9" type="ORF">CLODIP_2_CD05772</name>
</gene>
<evidence type="ECO:0000313" key="10">
    <source>
        <dbReference type="Proteomes" id="UP000494165"/>
    </source>
</evidence>
<evidence type="ECO:0000313" key="9">
    <source>
        <dbReference type="EMBL" id="CAB3375278.1"/>
    </source>
</evidence>
<keyword evidence="5" id="KW-0677">Repeat</keyword>
<evidence type="ECO:0000256" key="4">
    <source>
        <dbReference type="ARBA" id="ARBA00022614"/>
    </source>
</evidence>
<dbReference type="InterPro" id="IPR050576">
    <property type="entry name" value="Cilia_flagella_integrity"/>
</dbReference>
<reference evidence="9 10" key="1">
    <citation type="submission" date="2020-04" db="EMBL/GenBank/DDBJ databases">
        <authorList>
            <person name="Alioto T."/>
            <person name="Alioto T."/>
            <person name="Gomez Garrido J."/>
        </authorList>
    </citation>
    <scope>NUCLEOTIDE SEQUENCE [LARGE SCALE GENOMIC DNA]</scope>
</reference>
<dbReference type="PROSITE" id="PS51450">
    <property type="entry name" value="LRR"/>
    <property type="match status" value="4"/>
</dbReference>
<dbReference type="SUPFAM" id="SSF52075">
    <property type="entry name" value="Outer arm dynein light chain 1"/>
    <property type="match status" value="1"/>
</dbReference>
<comment type="subcellular location">
    <subcellularLocation>
        <location evidence="2">Cell projection</location>
        <location evidence="2">Cilium</location>
    </subcellularLocation>
</comment>
<protein>
    <recommendedName>
        <fullName evidence="8">Dynein axonemal assembly factor 1 homolog</fullName>
    </recommendedName>
</protein>
<dbReference type="Proteomes" id="UP000494165">
    <property type="component" value="Unassembled WGS sequence"/>
</dbReference>
<evidence type="ECO:0000256" key="6">
    <source>
        <dbReference type="ARBA" id="ARBA00023069"/>
    </source>
</evidence>
<keyword evidence="7" id="KW-0966">Cell projection</keyword>
<dbReference type="AlphaFoldDB" id="A0A8S1CV24"/>
<proteinExistence type="inferred from homology"/>
<evidence type="ECO:0000256" key="7">
    <source>
        <dbReference type="ARBA" id="ARBA00023273"/>
    </source>
</evidence>
<dbReference type="SMART" id="SM00365">
    <property type="entry name" value="LRR_SD22"/>
    <property type="match status" value="4"/>
</dbReference>
<dbReference type="InterPro" id="IPR001611">
    <property type="entry name" value="Leu-rich_rpt"/>
</dbReference>
<dbReference type="GO" id="GO:0005929">
    <property type="term" value="C:cilium"/>
    <property type="evidence" value="ECO:0007669"/>
    <property type="project" value="UniProtKB-SubCell"/>
</dbReference>
<evidence type="ECO:0000256" key="5">
    <source>
        <dbReference type="ARBA" id="ARBA00022737"/>
    </source>
</evidence>
<comment type="function">
    <text evidence="1">Cilium-specific protein required for cilia structures.</text>
</comment>
<keyword evidence="10" id="KW-1185">Reference proteome</keyword>
<evidence type="ECO:0000256" key="1">
    <source>
        <dbReference type="ARBA" id="ARBA00003843"/>
    </source>
</evidence>